<dbReference type="OrthoDB" id="277398at2759"/>
<dbReference type="EC" id="4.2.1.96" evidence="3"/>
<sequence length="188" mass="21184">MNISFALRVKSSKSVTFRLLSDLDHHFHPRSIQQISSVSKLVKPVSTIKTSTSSLSSLVTRNLATSSTSKQAKDLSENSVKSRKMAPKGLTSDERDQLLKPLLESGWKMDDSGRDAIKKELVFKDFIQAFGFMSSVALKAEKMNHHPEWFNCYNKLNILLSSHDVNGLSERDIKLANFIDKAWSQINK</sequence>
<evidence type="ECO:0000313" key="8">
    <source>
        <dbReference type="Proteomes" id="UP000015104"/>
    </source>
</evidence>
<evidence type="ECO:0000256" key="3">
    <source>
        <dbReference type="ARBA" id="ARBA00013252"/>
    </source>
</evidence>
<evidence type="ECO:0000256" key="6">
    <source>
        <dbReference type="SAM" id="MobiDB-lite"/>
    </source>
</evidence>
<evidence type="ECO:0000256" key="5">
    <source>
        <dbReference type="ARBA" id="ARBA00030497"/>
    </source>
</evidence>
<dbReference type="EnsemblMetazoa" id="tetur26g02630.1">
    <property type="protein sequence ID" value="tetur26g02630.1"/>
    <property type="gene ID" value="tetur26g02630"/>
</dbReference>
<dbReference type="InterPro" id="IPR001533">
    <property type="entry name" value="Pterin_deHydtase"/>
</dbReference>
<dbReference type="PANTHER" id="PTHR12599">
    <property type="entry name" value="PTERIN-4-ALPHA-CARBINOLAMINE DEHYDRATASE"/>
    <property type="match status" value="1"/>
</dbReference>
<evidence type="ECO:0000313" key="7">
    <source>
        <dbReference type="EnsemblMetazoa" id="tetur26g02630.1"/>
    </source>
</evidence>
<dbReference type="Pfam" id="PF01329">
    <property type="entry name" value="Pterin_4a"/>
    <property type="match status" value="1"/>
</dbReference>
<comment type="catalytic activity">
    <reaction evidence="1">
        <text>(4aS,6R)-4a-hydroxy-L-erythro-5,6,7,8-tetrahydrobiopterin = (6R)-L-erythro-6,7-dihydrobiopterin + H2O</text>
        <dbReference type="Rhea" id="RHEA:11920"/>
        <dbReference type="ChEBI" id="CHEBI:15377"/>
        <dbReference type="ChEBI" id="CHEBI:15642"/>
        <dbReference type="ChEBI" id="CHEBI:43120"/>
        <dbReference type="EC" id="4.2.1.96"/>
    </reaction>
</comment>
<name>T1KY66_TETUR</name>
<dbReference type="KEGG" id="tut:107368297"/>
<dbReference type="Gene3D" id="3.30.1360.20">
    <property type="entry name" value="Transcriptional coactivator/pterin dehydratase"/>
    <property type="match status" value="1"/>
</dbReference>
<dbReference type="GO" id="GO:0006729">
    <property type="term" value="P:tetrahydrobiopterin biosynthetic process"/>
    <property type="evidence" value="ECO:0007669"/>
    <property type="project" value="InterPro"/>
</dbReference>
<dbReference type="NCBIfam" id="NF002018">
    <property type="entry name" value="PRK00823.1-3"/>
    <property type="match status" value="1"/>
</dbReference>
<dbReference type="CDD" id="cd00914">
    <property type="entry name" value="PCD_DCoH_subfamily_b"/>
    <property type="match status" value="1"/>
</dbReference>
<dbReference type="SUPFAM" id="SSF55248">
    <property type="entry name" value="PCD-like"/>
    <property type="match status" value="1"/>
</dbReference>
<reference evidence="7" key="2">
    <citation type="submission" date="2015-06" db="UniProtKB">
        <authorList>
            <consortium name="EnsemblMetazoa"/>
        </authorList>
    </citation>
    <scope>IDENTIFICATION</scope>
</reference>
<dbReference type="STRING" id="32264.T1KY66"/>
<reference evidence="8" key="1">
    <citation type="submission" date="2011-08" db="EMBL/GenBank/DDBJ databases">
        <authorList>
            <person name="Rombauts S."/>
        </authorList>
    </citation>
    <scope>NUCLEOTIDE SEQUENCE</scope>
    <source>
        <strain evidence="8">London</strain>
    </source>
</reference>
<accession>T1KY66</accession>
<dbReference type="eggNOG" id="KOG4073">
    <property type="taxonomic scope" value="Eukaryota"/>
</dbReference>
<dbReference type="AlphaFoldDB" id="T1KY66"/>
<evidence type="ECO:0000256" key="4">
    <source>
        <dbReference type="ARBA" id="ARBA00023239"/>
    </source>
</evidence>
<proteinExistence type="inferred from homology"/>
<comment type="similarity">
    <text evidence="2">Belongs to the pterin-4-alpha-carbinolamine dehydratase family.</text>
</comment>
<dbReference type="GO" id="GO:0008124">
    <property type="term" value="F:4-alpha-hydroxytetrahydrobiopterin dehydratase activity"/>
    <property type="evidence" value="ECO:0007669"/>
    <property type="project" value="UniProtKB-EC"/>
</dbReference>
<dbReference type="PANTHER" id="PTHR12599:SF0">
    <property type="entry name" value="PTERIN-4-ALPHA-CARBINOLAMINE DEHYDRATASE"/>
    <property type="match status" value="1"/>
</dbReference>
<dbReference type="HOGENOM" id="CLU_081974_3_0_1"/>
<organism evidence="7 8">
    <name type="scientific">Tetranychus urticae</name>
    <name type="common">Two-spotted spider mite</name>
    <dbReference type="NCBI Taxonomy" id="32264"/>
    <lineage>
        <taxon>Eukaryota</taxon>
        <taxon>Metazoa</taxon>
        <taxon>Ecdysozoa</taxon>
        <taxon>Arthropoda</taxon>
        <taxon>Chelicerata</taxon>
        <taxon>Arachnida</taxon>
        <taxon>Acari</taxon>
        <taxon>Acariformes</taxon>
        <taxon>Trombidiformes</taxon>
        <taxon>Prostigmata</taxon>
        <taxon>Eleutherengona</taxon>
        <taxon>Raphignathae</taxon>
        <taxon>Tetranychoidea</taxon>
        <taxon>Tetranychidae</taxon>
        <taxon>Tetranychus</taxon>
    </lineage>
</organism>
<feature type="region of interest" description="Disordered" evidence="6">
    <location>
        <begin position="69"/>
        <end position="91"/>
    </location>
</feature>
<dbReference type="Proteomes" id="UP000015104">
    <property type="component" value="Unassembled WGS sequence"/>
</dbReference>
<evidence type="ECO:0000256" key="2">
    <source>
        <dbReference type="ARBA" id="ARBA00006472"/>
    </source>
</evidence>
<dbReference type="EMBL" id="CAEY01000699">
    <property type="status" value="NOT_ANNOTATED_CDS"/>
    <property type="molecule type" value="Genomic_DNA"/>
</dbReference>
<gene>
    <name evidence="7" type="primary">107368297</name>
</gene>
<protein>
    <recommendedName>
        <fullName evidence="3">4a-hydroxytetrahydrobiopterin dehydratase</fullName>
        <ecNumber evidence="3">4.2.1.96</ecNumber>
    </recommendedName>
    <alternativeName>
        <fullName evidence="5">4-alpha-hydroxy-tetrahydropterin dehydratase</fullName>
    </alternativeName>
</protein>
<keyword evidence="4" id="KW-0456">Lyase</keyword>
<keyword evidence="8" id="KW-1185">Reference proteome</keyword>
<evidence type="ECO:0000256" key="1">
    <source>
        <dbReference type="ARBA" id="ARBA00001554"/>
    </source>
</evidence>
<dbReference type="InterPro" id="IPR036428">
    <property type="entry name" value="PCD_sf"/>
</dbReference>
<dbReference type="HAMAP" id="MF_00434">
    <property type="entry name" value="Pterin_4_alpha"/>
    <property type="match status" value="1"/>
</dbReference>